<protein>
    <submittedName>
        <fullName evidence="9">Arylsulfatase</fullName>
        <ecNumber evidence="9">3.1.6.1</ecNumber>
    </submittedName>
</protein>
<dbReference type="GO" id="GO:0046872">
    <property type="term" value="F:metal ion binding"/>
    <property type="evidence" value="ECO:0007669"/>
    <property type="project" value="UniProtKB-KW"/>
</dbReference>
<dbReference type="CDD" id="cd16144">
    <property type="entry name" value="ARS_like"/>
    <property type="match status" value="1"/>
</dbReference>
<keyword evidence="6" id="KW-0106">Calcium</keyword>
<evidence type="ECO:0000313" key="10">
    <source>
        <dbReference type="Proteomes" id="UP000318384"/>
    </source>
</evidence>
<keyword evidence="5 9" id="KW-0378">Hydrolase</keyword>
<dbReference type="Pfam" id="PF00884">
    <property type="entry name" value="Sulfatase"/>
    <property type="match status" value="1"/>
</dbReference>
<feature type="domain" description="Sulfatase N-terminal" evidence="8">
    <location>
        <begin position="33"/>
        <end position="346"/>
    </location>
</feature>
<dbReference type="Proteomes" id="UP000318384">
    <property type="component" value="Chromosome"/>
</dbReference>
<proteinExistence type="inferred from homology"/>
<feature type="compositionally biased region" description="Basic residues" evidence="7">
    <location>
        <begin position="479"/>
        <end position="489"/>
    </location>
</feature>
<evidence type="ECO:0000256" key="6">
    <source>
        <dbReference type="ARBA" id="ARBA00022837"/>
    </source>
</evidence>
<organism evidence="9 10">
    <name type="scientific">Gimesia aquarii</name>
    <dbReference type="NCBI Taxonomy" id="2527964"/>
    <lineage>
        <taxon>Bacteria</taxon>
        <taxon>Pseudomonadati</taxon>
        <taxon>Planctomycetota</taxon>
        <taxon>Planctomycetia</taxon>
        <taxon>Planctomycetales</taxon>
        <taxon>Planctomycetaceae</taxon>
        <taxon>Gimesia</taxon>
    </lineage>
</organism>
<dbReference type="InterPro" id="IPR050738">
    <property type="entry name" value="Sulfatase"/>
</dbReference>
<comment type="cofactor">
    <cofactor evidence="1">
        <name>Ca(2+)</name>
        <dbReference type="ChEBI" id="CHEBI:29108"/>
    </cofactor>
</comment>
<dbReference type="RefSeq" id="WP_145178276.1">
    <property type="nucleotide sequence ID" value="NZ_CP037422.1"/>
</dbReference>
<evidence type="ECO:0000256" key="5">
    <source>
        <dbReference type="ARBA" id="ARBA00022801"/>
    </source>
</evidence>
<evidence type="ECO:0000313" key="9">
    <source>
        <dbReference type="EMBL" id="QDU10539.1"/>
    </source>
</evidence>
<dbReference type="InterPro" id="IPR017850">
    <property type="entry name" value="Alkaline_phosphatase_core_sf"/>
</dbReference>
<evidence type="ECO:0000256" key="4">
    <source>
        <dbReference type="ARBA" id="ARBA00022729"/>
    </source>
</evidence>
<evidence type="ECO:0000259" key="8">
    <source>
        <dbReference type="Pfam" id="PF00884"/>
    </source>
</evidence>
<feature type="region of interest" description="Disordered" evidence="7">
    <location>
        <begin position="452"/>
        <end position="489"/>
    </location>
</feature>
<comment type="similarity">
    <text evidence="2">Belongs to the sulfatase family.</text>
</comment>
<evidence type="ECO:0000256" key="3">
    <source>
        <dbReference type="ARBA" id="ARBA00022723"/>
    </source>
</evidence>
<dbReference type="Gene3D" id="3.30.1120.10">
    <property type="match status" value="1"/>
</dbReference>
<dbReference type="PANTHER" id="PTHR42693:SF42">
    <property type="entry name" value="ARYLSULFATASE G"/>
    <property type="match status" value="1"/>
</dbReference>
<evidence type="ECO:0000256" key="1">
    <source>
        <dbReference type="ARBA" id="ARBA00001913"/>
    </source>
</evidence>
<sequence length="489" mass="55275">MPNRYKLLLFVICLFFTPVVDLYAEESPQSTKPNIILILIDDMGWPDPSCYGHAFHETPNIDQLANDGVRFTDFYAACPVCSPTRASIQAGQYQARLHLTDFIPGHWRPFEKLIVPENAPHLPLEIVTPAELLKTAGYKTAYFGKWHLGPESHYPDKQGYQTSLVTKGRHFAPRFRTTPKSDVPKKAYLADFLTEKTIEFMQQNKSHPFFVQLSHYAVHIPLEAKQKEIEKYQQKPKPSTGVNNPVYAAMVAHVDESVGRIVQALEELQLSENTVVIFSSDNGGLRQTFSGGETVSTNAPLRDEKGSLYEGGIRVPLIIKWPGVAKAGTTCAEPTISVDFWPTFAEIGKAKLKEHQIIDGLSIVPLLKDPSSRLDRDAIYFHYPHYHHSEPAGAIRTGNWKLIEFFADGRQELYNLEQDLSETTNLSAAMPHKAAELQQKLLDWRKTTAAALPQKNPKYDAQRSPEWWSRRTNQPIKKQNQKKTGKAKT</sequence>
<dbReference type="GO" id="GO:0004065">
    <property type="term" value="F:arylsulfatase activity"/>
    <property type="evidence" value="ECO:0007669"/>
    <property type="project" value="UniProtKB-EC"/>
</dbReference>
<dbReference type="Gene3D" id="3.40.720.10">
    <property type="entry name" value="Alkaline Phosphatase, subunit A"/>
    <property type="match status" value="1"/>
</dbReference>
<dbReference type="SUPFAM" id="SSF53649">
    <property type="entry name" value="Alkaline phosphatase-like"/>
    <property type="match status" value="1"/>
</dbReference>
<dbReference type="EC" id="3.1.6.1" evidence="9"/>
<dbReference type="InterPro" id="IPR000917">
    <property type="entry name" value="Sulfatase_N"/>
</dbReference>
<gene>
    <name evidence="9" type="primary">atsA_40</name>
    <name evidence="9" type="ORF">V202x_39510</name>
</gene>
<evidence type="ECO:0000256" key="7">
    <source>
        <dbReference type="SAM" id="MobiDB-lite"/>
    </source>
</evidence>
<evidence type="ECO:0000256" key="2">
    <source>
        <dbReference type="ARBA" id="ARBA00008779"/>
    </source>
</evidence>
<dbReference type="EMBL" id="CP037422">
    <property type="protein sequence ID" value="QDU10539.1"/>
    <property type="molecule type" value="Genomic_DNA"/>
</dbReference>
<reference evidence="9 10" key="1">
    <citation type="submission" date="2019-03" db="EMBL/GenBank/DDBJ databases">
        <title>Deep-cultivation of Planctomycetes and their phenomic and genomic characterization uncovers novel biology.</title>
        <authorList>
            <person name="Wiegand S."/>
            <person name="Jogler M."/>
            <person name="Boedeker C."/>
            <person name="Pinto D."/>
            <person name="Vollmers J."/>
            <person name="Rivas-Marin E."/>
            <person name="Kohn T."/>
            <person name="Peeters S.H."/>
            <person name="Heuer A."/>
            <person name="Rast P."/>
            <person name="Oberbeckmann S."/>
            <person name="Bunk B."/>
            <person name="Jeske O."/>
            <person name="Meyerdierks A."/>
            <person name="Storesund J.E."/>
            <person name="Kallscheuer N."/>
            <person name="Luecker S."/>
            <person name="Lage O.M."/>
            <person name="Pohl T."/>
            <person name="Merkel B.J."/>
            <person name="Hornburger P."/>
            <person name="Mueller R.-W."/>
            <person name="Bruemmer F."/>
            <person name="Labrenz M."/>
            <person name="Spormann A.M."/>
            <person name="Op den Camp H."/>
            <person name="Overmann J."/>
            <person name="Amann R."/>
            <person name="Jetten M.S.M."/>
            <person name="Mascher T."/>
            <person name="Medema M.H."/>
            <person name="Devos D.P."/>
            <person name="Kaster A.-K."/>
            <person name="Ovreas L."/>
            <person name="Rohde M."/>
            <person name="Galperin M.Y."/>
            <person name="Jogler C."/>
        </authorList>
    </citation>
    <scope>NUCLEOTIDE SEQUENCE [LARGE SCALE GENOMIC DNA]</scope>
    <source>
        <strain evidence="9 10">V202</strain>
    </source>
</reference>
<name>A0A517WZ63_9PLAN</name>
<accession>A0A517WZ63</accession>
<dbReference type="OrthoDB" id="9783154at2"/>
<dbReference type="PANTHER" id="PTHR42693">
    <property type="entry name" value="ARYLSULFATASE FAMILY MEMBER"/>
    <property type="match status" value="1"/>
</dbReference>
<keyword evidence="4" id="KW-0732">Signal</keyword>
<keyword evidence="3" id="KW-0479">Metal-binding</keyword>
<keyword evidence="10" id="KW-1185">Reference proteome</keyword>
<dbReference type="AlphaFoldDB" id="A0A517WZ63"/>